<dbReference type="Pfam" id="PF13538">
    <property type="entry name" value="UvrD_C_2"/>
    <property type="match status" value="1"/>
</dbReference>
<comment type="catalytic activity">
    <reaction evidence="3">
        <text>ATP + H2O = ADP + phosphate + H(+)</text>
        <dbReference type="Rhea" id="RHEA:13065"/>
        <dbReference type="ChEBI" id="CHEBI:15377"/>
        <dbReference type="ChEBI" id="CHEBI:15378"/>
        <dbReference type="ChEBI" id="CHEBI:30616"/>
        <dbReference type="ChEBI" id="CHEBI:43474"/>
        <dbReference type="ChEBI" id="CHEBI:456216"/>
        <dbReference type="EC" id="5.6.2.3"/>
    </reaction>
</comment>
<evidence type="ECO:0000256" key="3">
    <source>
        <dbReference type="HAMAP-Rule" id="MF_01488"/>
    </source>
</evidence>
<dbReference type="InterPro" id="IPR027785">
    <property type="entry name" value="UvrD-like_helicase_C"/>
</dbReference>
<dbReference type="Pfam" id="PF18335">
    <property type="entry name" value="SH3_13"/>
    <property type="match status" value="1"/>
</dbReference>
<dbReference type="NCBIfam" id="TIGR01448">
    <property type="entry name" value="recD_rel"/>
    <property type="match status" value="1"/>
</dbReference>
<dbReference type="GO" id="GO:0016887">
    <property type="term" value="F:ATP hydrolysis activity"/>
    <property type="evidence" value="ECO:0007669"/>
    <property type="project" value="RHEA"/>
</dbReference>
<keyword evidence="3" id="KW-0378">Hydrolase</keyword>
<dbReference type="HAMAP" id="MF_01488">
    <property type="entry name" value="RecD2"/>
    <property type="match status" value="1"/>
</dbReference>
<dbReference type="GO" id="GO:0006310">
    <property type="term" value="P:DNA recombination"/>
    <property type="evidence" value="ECO:0007669"/>
    <property type="project" value="InterPro"/>
</dbReference>
<sequence>MTNDYVVGKLKAVFFEKPEDYFKIMMIDVQETSFDWKDHEIVVTGNFDELDEEQQYKFWGQKVKHPKYGQQFKCDHYQKNNPTDRKSLIAYFSSTSFPGIGIKTAKKIVDLLGDNAIEVILTDPKAVDQLPLNAAKKQILIEQITATYQSEEVILQLNRLGFGNKLAFKIYHEYGGETLSTLQQNPYQLIHDIRGIGFKRADNLAARFNLPFDYPQRIEAGLLQTLNLLINATGNTYVEKTELQQETLRMLNESRPENINQDQLLVGLTSLIDKGQIKYDNECYFPRYLYDDEWLIAQQLKVIDKSFEAPNFSLAQVQTVLQKIEKKLHISYDQNQLEAIFQGLNSSILLLTGGPGTGKTTIINGLVAAFAKLHDYSLDIDDYQDEPFPIRLAAPTGRAAKHLFESTGLAASTIHRLLGLTGQEDLSKVELDYIPGKLLIIDETSMVDTELFKLLVSVIPSGMQVILVGDQDQLPSVGPGQVFSDLISSQAFNTVKLDKIYRQSEDSTIITLAHEVNDGTIKENLFNNFPDRSFIECNAQQVGNVLQQIVIKSQDKGFSWNKLQVLAPMYRGPAGIDRLNQILQNTLNPKNERTKTVTLGDTEYRIGDKIVHLVNNVEANVFNGEIGKIVGITPAKDLPVSEKGQGDLIHLDFDGQQVDYHKSDLGNIALAYCTSIHKAQGSEFDLVIVVLVNQHSRMLKRNLLYTAITRAKSKLIMLGNRQAYENAINDNSGLRNTMLQARVQNIFDIKKEPSVSQTALKKDDCILTLEDIRQNTIDPLIGMDNVTPQDFMKTGDEF</sequence>
<evidence type="ECO:0000313" key="6">
    <source>
        <dbReference type="Proteomes" id="UP000284822"/>
    </source>
</evidence>
<dbReference type="InterPro" id="IPR050534">
    <property type="entry name" value="Coronavir_polyprotein_1ab"/>
</dbReference>
<keyword evidence="2 3" id="KW-0067">ATP-binding</keyword>
<name>A0A3R6ZV71_9LACO</name>
<dbReference type="CDD" id="cd18809">
    <property type="entry name" value="SF1_C_RecD"/>
    <property type="match status" value="1"/>
</dbReference>
<dbReference type="Proteomes" id="UP000284822">
    <property type="component" value="Unassembled WGS sequence"/>
</dbReference>
<dbReference type="InterPro" id="IPR055446">
    <property type="entry name" value="RecD2_N_OB"/>
</dbReference>
<evidence type="ECO:0000256" key="2">
    <source>
        <dbReference type="ARBA" id="ARBA00022840"/>
    </source>
</evidence>
<evidence type="ECO:0000259" key="4">
    <source>
        <dbReference type="SMART" id="SM00382"/>
    </source>
</evidence>
<dbReference type="Pfam" id="PF23139">
    <property type="entry name" value="OB_YrrC"/>
    <property type="match status" value="1"/>
</dbReference>
<dbReference type="InterPro" id="IPR041451">
    <property type="entry name" value="RecD2_SH13"/>
</dbReference>
<accession>A0A3R6ZV71</accession>
<dbReference type="Gene3D" id="3.40.50.300">
    <property type="entry name" value="P-loop containing nucleotide triphosphate hydrolases"/>
    <property type="match status" value="2"/>
</dbReference>
<comment type="function">
    <text evidence="3">DNA-dependent ATPase and ATP-dependent 5'-3' DNA helicase. Has no activity on blunt DNA or DNA with 3'-overhangs, requires at least 10 bases of 5'-ssDNA for helicase activity.</text>
</comment>
<dbReference type="GO" id="GO:0017116">
    <property type="term" value="F:single-stranded DNA helicase activity"/>
    <property type="evidence" value="ECO:0007669"/>
    <property type="project" value="TreeGrafter"/>
</dbReference>
<dbReference type="CDD" id="cd17933">
    <property type="entry name" value="DEXSc_RecD-like"/>
    <property type="match status" value="1"/>
</dbReference>
<dbReference type="AlphaFoldDB" id="A0A3R6ZV71"/>
<reference evidence="5 6" key="1">
    <citation type="submission" date="2018-07" db="EMBL/GenBank/DDBJ databases">
        <title>Genome sequences of six Lactobacillus spp. isolated from bumble bee guts.</title>
        <authorList>
            <person name="Motta E.V.S."/>
            <person name="Moran N.A."/>
        </authorList>
    </citation>
    <scope>NUCLEOTIDE SEQUENCE [LARGE SCALE GENOMIC DNA]</scope>
    <source>
        <strain evidence="5 6">LV-8.1</strain>
    </source>
</reference>
<dbReference type="EMBL" id="QOCS01000009">
    <property type="protein sequence ID" value="RHW46896.1"/>
    <property type="molecule type" value="Genomic_DNA"/>
</dbReference>
<dbReference type="GO" id="GO:0009338">
    <property type="term" value="C:exodeoxyribonuclease V complex"/>
    <property type="evidence" value="ECO:0007669"/>
    <property type="project" value="TreeGrafter"/>
</dbReference>
<keyword evidence="3 5" id="KW-0347">Helicase</keyword>
<dbReference type="PANTHER" id="PTHR43788">
    <property type="entry name" value="DNA2/NAM7 HELICASE FAMILY MEMBER"/>
    <property type="match status" value="1"/>
</dbReference>
<protein>
    <recommendedName>
        <fullName evidence="3">ATP-dependent RecD2 DNA helicase</fullName>
        <ecNumber evidence="3">5.6.2.3</ecNumber>
    </recommendedName>
    <alternativeName>
        <fullName evidence="3">DNA 5'-3' helicase subunit RecD2</fullName>
    </alternativeName>
</protein>
<dbReference type="Gene3D" id="1.10.10.2220">
    <property type="match status" value="1"/>
</dbReference>
<dbReference type="GO" id="GO:0043139">
    <property type="term" value="F:5'-3' DNA helicase activity"/>
    <property type="evidence" value="ECO:0007669"/>
    <property type="project" value="UniProtKB-UniRule"/>
</dbReference>
<dbReference type="GO" id="GO:0003677">
    <property type="term" value="F:DNA binding"/>
    <property type="evidence" value="ECO:0007669"/>
    <property type="project" value="UniProtKB-UniRule"/>
</dbReference>
<dbReference type="InterPro" id="IPR006345">
    <property type="entry name" value="RecD2"/>
</dbReference>
<dbReference type="Pfam" id="PF13604">
    <property type="entry name" value="AAA_30"/>
    <property type="match status" value="1"/>
</dbReference>
<dbReference type="EC" id="5.6.2.3" evidence="3"/>
<dbReference type="Pfam" id="PF14490">
    <property type="entry name" value="HHH_RecD2"/>
    <property type="match status" value="1"/>
</dbReference>
<dbReference type="SUPFAM" id="SSF52540">
    <property type="entry name" value="P-loop containing nucleoside triphosphate hydrolases"/>
    <property type="match status" value="2"/>
</dbReference>
<keyword evidence="3" id="KW-0238">DNA-binding</keyword>
<gene>
    <name evidence="3" type="primary">recD2</name>
    <name evidence="5" type="ORF">DS832_05260</name>
</gene>
<dbReference type="SMART" id="SM00382">
    <property type="entry name" value="AAA"/>
    <property type="match status" value="1"/>
</dbReference>
<feature type="binding site" evidence="3">
    <location>
        <begin position="356"/>
        <end position="360"/>
    </location>
    <ligand>
        <name>ATP</name>
        <dbReference type="ChEBI" id="CHEBI:30616"/>
    </ligand>
</feature>
<dbReference type="PANTHER" id="PTHR43788:SF6">
    <property type="entry name" value="DNA HELICASE B"/>
    <property type="match status" value="1"/>
</dbReference>
<dbReference type="RefSeq" id="WP_118910689.1">
    <property type="nucleotide sequence ID" value="NZ_QOCS01000009.1"/>
</dbReference>
<dbReference type="Gene3D" id="2.30.30.940">
    <property type="match status" value="1"/>
</dbReference>
<evidence type="ECO:0000256" key="1">
    <source>
        <dbReference type="ARBA" id="ARBA00022741"/>
    </source>
</evidence>
<keyword evidence="1 3" id="KW-0547">Nucleotide-binding</keyword>
<dbReference type="GO" id="GO:0005524">
    <property type="term" value="F:ATP binding"/>
    <property type="evidence" value="ECO:0007669"/>
    <property type="project" value="UniProtKB-UniRule"/>
</dbReference>
<comment type="similarity">
    <text evidence="3">Belongs to the RecD family. RecD2 subfamily.</text>
</comment>
<dbReference type="InterPro" id="IPR029493">
    <property type="entry name" value="RecD2-like_HHH"/>
</dbReference>
<evidence type="ECO:0000313" key="5">
    <source>
        <dbReference type="EMBL" id="RHW46896.1"/>
    </source>
</evidence>
<dbReference type="InterPro" id="IPR003593">
    <property type="entry name" value="AAA+_ATPase"/>
</dbReference>
<organism evidence="5 6">
    <name type="scientific">Bombilactobacillus bombi</name>
    <dbReference type="NCBI Taxonomy" id="1303590"/>
    <lineage>
        <taxon>Bacteria</taxon>
        <taxon>Bacillati</taxon>
        <taxon>Bacillota</taxon>
        <taxon>Bacilli</taxon>
        <taxon>Lactobacillales</taxon>
        <taxon>Lactobacillaceae</taxon>
        <taxon>Bombilactobacillus</taxon>
    </lineage>
</organism>
<proteinExistence type="inferred from homology"/>
<keyword evidence="3" id="KW-0413">Isomerase</keyword>
<dbReference type="InterPro" id="IPR027417">
    <property type="entry name" value="P-loop_NTPase"/>
</dbReference>
<comment type="caution">
    <text evidence="5">The sequence shown here is derived from an EMBL/GenBank/DDBJ whole genome shotgun (WGS) entry which is preliminary data.</text>
</comment>
<feature type="domain" description="AAA+ ATPase" evidence="4">
    <location>
        <begin position="345"/>
        <end position="546"/>
    </location>
</feature>